<accession>A0A431UPZ9</accession>
<sequence>MWTPLMEIDWNSVGTLKHTVGGYDIRTDALKILVTAAMQGHEGDVTQMRIEMEDGVVLLPDEIRCLALARSRIR</sequence>
<proteinExistence type="predicted"/>
<evidence type="ECO:0000313" key="1">
    <source>
        <dbReference type="EMBL" id="RTQ92132.1"/>
    </source>
</evidence>
<dbReference type="EMBL" id="RXLZ01000002">
    <property type="protein sequence ID" value="RTQ92132.1"/>
    <property type="molecule type" value="Genomic_DNA"/>
</dbReference>
<reference evidence="1 2" key="1">
    <citation type="submission" date="2018-12" db="EMBL/GenBank/DDBJ databases">
        <authorList>
            <person name="Kartti S."/>
            <person name="Manni A."/>
            <person name="Chemao El Fihri M.W."/>
            <person name="Laamarti M."/>
            <person name="Temsamani L."/>
            <person name="El Jamali J.E."/>
            <person name="Ouadghiri M."/>
            <person name="Ibrahimi A."/>
            <person name="Filati-Maltouf A."/>
        </authorList>
    </citation>
    <scope>NUCLEOTIDE SEQUENCE [LARGE SCALE GENOMIC DNA]</scope>
    <source>
        <strain evidence="1 2">MDMC339</strain>
    </source>
</reference>
<organism evidence="1 2">
    <name type="scientific">Stenotrophomonas maltophilia</name>
    <name type="common">Pseudomonas maltophilia</name>
    <name type="synonym">Xanthomonas maltophilia</name>
    <dbReference type="NCBI Taxonomy" id="40324"/>
    <lineage>
        <taxon>Bacteria</taxon>
        <taxon>Pseudomonadati</taxon>
        <taxon>Pseudomonadota</taxon>
        <taxon>Gammaproteobacteria</taxon>
        <taxon>Lysobacterales</taxon>
        <taxon>Lysobacteraceae</taxon>
        <taxon>Stenotrophomonas</taxon>
        <taxon>Stenotrophomonas maltophilia group</taxon>
    </lineage>
</organism>
<protein>
    <submittedName>
        <fullName evidence="1">Uncharacterized protein</fullName>
    </submittedName>
</protein>
<gene>
    <name evidence="1" type="ORF">EKL94_00765</name>
</gene>
<name>A0A431UPZ9_STEMA</name>
<dbReference type="AlphaFoldDB" id="A0A431UPZ9"/>
<evidence type="ECO:0000313" key="2">
    <source>
        <dbReference type="Proteomes" id="UP000271705"/>
    </source>
</evidence>
<dbReference type="Proteomes" id="UP000271705">
    <property type="component" value="Unassembled WGS sequence"/>
</dbReference>
<comment type="caution">
    <text evidence="1">The sequence shown here is derived from an EMBL/GenBank/DDBJ whole genome shotgun (WGS) entry which is preliminary data.</text>
</comment>